<dbReference type="EMBL" id="CM001236">
    <property type="protein sequence ID" value="EHA47000.1"/>
    <property type="molecule type" value="Genomic_DNA"/>
</dbReference>
<sequence>MQPVLVVSSHSGVPPSINIGHRLTHATHTSDVSGSREYLNHRADEYTYMQIVYAIALALMQIPSNASSSKPAR</sequence>
<dbReference type="KEGG" id="mgr:MGG_14290"/>
<reference key="2">
    <citation type="submission" date="2011-05" db="EMBL/GenBank/DDBJ databases">
        <title>The Genome Sequence of Magnaporthe oryzae 70-15.</title>
        <authorList>
            <consortium name="The Broad Institute Genome Sequencing Platform"/>
            <person name="Ma L.-J."/>
            <person name="Dead R."/>
            <person name="Young S.K."/>
            <person name="Zeng Q."/>
            <person name="Gargeya S."/>
            <person name="Fitzgerald M."/>
            <person name="Haas B."/>
            <person name="Abouelleil A."/>
            <person name="Alvarado L."/>
            <person name="Arachchi H.M."/>
            <person name="Berlin A."/>
            <person name="Brown A."/>
            <person name="Chapman S.B."/>
            <person name="Chen Z."/>
            <person name="Dunbar C."/>
            <person name="Freedman E."/>
            <person name="Gearin G."/>
            <person name="Gellesch M."/>
            <person name="Goldberg J."/>
            <person name="Griggs A."/>
            <person name="Gujja S."/>
            <person name="Heiman D."/>
            <person name="Howarth C."/>
            <person name="Larson L."/>
            <person name="Lui A."/>
            <person name="MacDonald P.J.P."/>
            <person name="Mehta T."/>
            <person name="Montmayeur A."/>
            <person name="Murphy C."/>
            <person name="Neiman D."/>
            <person name="Pearson M."/>
            <person name="Priest M."/>
            <person name="Roberts A."/>
            <person name="Saif S."/>
            <person name="Shea T."/>
            <person name="Shenoy N."/>
            <person name="Sisk P."/>
            <person name="Stolte C."/>
            <person name="Sykes S."/>
            <person name="Yandava C."/>
            <person name="Wortman J."/>
            <person name="Nusbaum C."/>
            <person name="Birren B."/>
        </authorList>
    </citation>
    <scope>NUCLEOTIDE SEQUENCE</scope>
    <source>
        <strain>70-15</strain>
    </source>
</reference>
<keyword evidence="2" id="KW-1185">Reference proteome</keyword>
<reference evidence="1 2" key="1">
    <citation type="journal article" date="2005" name="Nature">
        <title>The genome sequence of the rice blast fungus Magnaporthe grisea.</title>
        <authorList>
            <person name="Dean R.A."/>
            <person name="Talbot N.J."/>
            <person name="Ebbole D.J."/>
            <person name="Farman M.L."/>
            <person name="Mitchell T.K."/>
            <person name="Orbach M.J."/>
            <person name="Thon M."/>
            <person name="Kulkarni R."/>
            <person name="Xu J.R."/>
            <person name="Pan H."/>
            <person name="Read N.D."/>
            <person name="Lee Y.H."/>
            <person name="Carbone I."/>
            <person name="Brown D."/>
            <person name="Oh Y.Y."/>
            <person name="Donofrio N."/>
            <person name="Jeong J.S."/>
            <person name="Soanes D.M."/>
            <person name="Djonovic S."/>
            <person name="Kolomiets E."/>
            <person name="Rehmeyer C."/>
            <person name="Li W."/>
            <person name="Harding M."/>
            <person name="Kim S."/>
            <person name="Lebrun M.H."/>
            <person name="Bohnert H."/>
            <person name="Coughlan S."/>
            <person name="Butler J."/>
            <person name="Calvo S."/>
            <person name="Ma L.J."/>
            <person name="Nicol R."/>
            <person name="Purcell S."/>
            <person name="Nusbaum C."/>
            <person name="Galagan J.E."/>
            <person name="Birren B.W."/>
        </authorList>
    </citation>
    <scope>NUCLEOTIDE SEQUENCE [LARGE SCALE GENOMIC DNA]</scope>
    <source>
        <strain evidence="2">70-15 / ATCC MYA-4617 / FGSC 8958</strain>
    </source>
</reference>
<dbReference type="AlphaFoldDB" id="G4NG43"/>
<protein>
    <submittedName>
        <fullName evidence="1">Uncharacterized protein</fullName>
    </submittedName>
</protein>
<evidence type="ECO:0000313" key="2">
    <source>
        <dbReference type="Proteomes" id="UP000009058"/>
    </source>
</evidence>
<gene>
    <name evidence="1" type="ORF">MGG_14290</name>
</gene>
<accession>G4NG43</accession>
<dbReference type="VEuPathDB" id="FungiDB:MGG_14290"/>
<evidence type="ECO:0000313" key="1">
    <source>
        <dbReference type="EMBL" id="EHA47000.1"/>
    </source>
</evidence>
<organism evidence="1 2">
    <name type="scientific">Pyricularia oryzae (strain 70-15 / ATCC MYA-4617 / FGSC 8958)</name>
    <name type="common">Rice blast fungus</name>
    <name type="synonym">Magnaporthe oryzae</name>
    <dbReference type="NCBI Taxonomy" id="242507"/>
    <lineage>
        <taxon>Eukaryota</taxon>
        <taxon>Fungi</taxon>
        <taxon>Dikarya</taxon>
        <taxon>Ascomycota</taxon>
        <taxon>Pezizomycotina</taxon>
        <taxon>Sordariomycetes</taxon>
        <taxon>Sordariomycetidae</taxon>
        <taxon>Magnaporthales</taxon>
        <taxon>Pyriculariaceae</taxon>
        <taxon>Pyricularia</taxon>
    </lineage>
</organism>
<dbReference type="RefSeq" id="XP_003719367.1">
    <property type="nucleotide sequence ID" value="XM_003719319.1"/>
</dbReference>
<proteinExistence type="predicted"/>
<dbReference type="Proteomes" id="UP000009058">
    <property type="component" value="Chromosome 6"/>
</dbReference>
<dbReference type="HOGENOM" id="CLU_2705306_0_0_1"/>
<name>G4NG43_PYRO7</name>
<dbReference type="InParanoid" id="G4NG43"/>
<dbReference type="GeneID" id="5048740"/>